<dbReference type="PANTHER" id="PTHR11228">
    <property type="entry name" value="RADICAL SAM DOMAIN PROTEIN"/>
    <property type="match status" value="1"/>
</dbReference>
<dbReference type="EMBL" id="CP003001">
    <property type="protein sequence ID" value="AEM73866.1"/>
    <property type="molecule type" value="Genomic_DNA"/>
</dbReference>
<protein>
    <submittedName>
        <fullName evidence="2">Radical SAM domain-containing protein</fullName>
    </submittedName>
</protein>
<dbReference type="HOGENOM" id="CLU_902954_0_0_9"/>
<dbReference type="KEGG" id="clc:Calla_1239"/>
<reference evidence="2 3" key="1">
    <citation type="submission" date="2011-08" db="EMBL/GenBank/DDBJ databases">
        <title>Complete sequence of Caldicellulosiruptor lactoaceticus 6A.</title>
        <authorList>
            <consortium name="US DOE Joint Genome Institute"/>
            <person name="Lucas S."/>
            <person name="Han J."/>
            <person name="Lapidus A."/>
            <person name="Cheng J.-F."/>
            <person name="Goodwin L."/>
            <person name="Pitluck S."/>
            <person name="Peters L."/>
            <person name="Davenport K."/>
            <person name="Detter J.C."/>
            <person name="Han C."/>
            <person name="Tapia R."/>
            <person name="Land M."/>
            <person name="Hauser L."/>
            <person name="Kyrpides N."/>
            <person name="Ivanova N."/>
            <person name="Ovchinnikova G."/>
            <person name="Pagani I."/>
            <person name="Blumer-Schuette S.E."/>
            <person name="Kelly R.M."/>
            <person name="Woyke T."/>
        </authorList>
    </citation>
    <scope>NUCLEOTIDE SEQUENCE [LARGE SCALE GENOMIC DNA]</scope>
    <source>
        <strain evidence="2 3">6A</strain>
    </source>
</reference>
<dbReference type="Gene3D" id="3.20.20.70">
    <property type="entry name" value="Aldolase class I"/>
    <property type="match status" value="1"/>
</dbReference>
<gene>
    <name evidence="2" type="ORF">Calla_1239</name>
</gene>
<feature type="domain" description="4Fe4S-binding SPASM" evidence="1">
    <location>
        <begin position="194"/>
        <end position="261"/>
    </location>
</feature>
<evidence type="ECO:0000313" key="2">
    <source>
        <dbReference type="EMBL" id="AEM73866.1"/>
    </source>
</evidence>
<organism evidence="2 3">
    <name type="scientific">Caldicellulosiruptor acetigenus 6A</name>
    <dbReference type="NCBI Taxonomy" id="632516"/>
    <lineage>
        <taxon>Bacteria</taxon>
        <taxon>Bacillati</taxon>
        <taxon>Bacillota</taxon>
        <taxon>Bacillota incertae sedis</taxon>
        <taxon>Caldicellulosiruptorales</taxon>
        <taxon>Caldicellulosiruptoraceae</taxon>
        <taxon>Caldicellulosiruptor</taxon>
    </lineage>
</organism>
<dbReference type="Pfam" id="PF13186">
    <property type="entry name" value="SPASM"/>
    <property type="match status" value="1"/>
</dbReference>
<dbReference type="AlphaFoldDB" id="G2PX87"/>
<evidence type="ECO:0000313" key="3">
    <source>
        <dbReference type="Proteomes" id="UP000009257"/>
    </source>
</evidence>
<dbReference type="InterPro" id="IPR023885">
    <property type="entry name" value="4Fe4S-binding_SPASM_dom"/>
</dbReference>
<name>G2PX87_9FIRM</name>
<accession>G2PX87</accession>
<dbReference type="SUPFAM" id="SSF102114">
    <property type="entry name" value="Radical SAM enzymes"/>
    <property type="match status" value="1"/>
</dbReference>
<evidence type="ECO:0000259" key="1">
    <source>
        <dbReference type="Pfam" id="PF13186"/>
    </source>
</evidence>
<dbReference type="Proteomes" id="UP000009257">
    <property type="component" value="Chromosome"/>
</dbReference>
<dbReference type="RefSeq" id="WP_014042578.1">
    <property type="nucleotide sequence ID" value="NC_015949.1"/>
</dbReference>
<sequence>MKIVNDLYNSGINSIDFSGGNLLLIDDNIKLLQYAASKFSKDCLSISIPGNNLNSELICNLKDYVSKVEFTLDNVEGDKDGSRPNGFVELAKNAIKLCVKENITVCVSTVLKKSNVSPKNLSKIYYFLIENGVEEWEILRFYQVGRAANIYALNPDDNELKEAIKYIDELKKENIIQISYQHSLKNKIYGNVKCNALSHSIGIFADGTVSACAWALGYNGRPIDENFVLGKMPEKSLKDIIESDKALKWNSNKLKNSASICQLDKIMLNNLYFTK</sequence>
<proteinExistence type="predicted"/>
<dbReference type="PANTHER" id="PTHR11228:SF34">
    <property type="entry name" value="TUNGSTEN-CONTAINING ALDEHYDE FERREDOXIN OXIDOREDUCTASE COFACTOR MODIFYING PROTEIN"/>
    <property type="match status" value="1"/>
</dbReference>
<dbReference type="InterPro" id="IPR050377">
    <property type="entry name" value="Radical_SAM_PqqE_MftC-like"/>
</dbReference>
<dbReference type="InterPro" id="IPR058240">
    <property type="entry name" value="rSAM_sf"/>
</dbReference>
<dbReference type="InterPro" id="IPR013785">
    <property type="entry name" value="Aldolase_TIM"/>
</dbReference>